<evidence type="ECO:0008006" key="5">
    <source>
        <dbReference type="Google" id="ProtNLM"/>
    </source>
</evidence>
<evidence type="ECO:0000313" key="3">
    <source>
        <dbReference type="EMBL" id="KAK9413074.1"/>
    </source>
</evidence>
<feature type="compositionally biased region" description="Polar residues" evidence="1">
    <location>
        <begin position="97"/>
        <end position="106"/>
    </location>
</feature>
<gene>
    <name evidence="3" type="ORF">SUNI508_12059</name>
</gene>
<organism evidence="3 4">
    <name type="scientific">Seiridium unicorne</name>
    <dbReference type="NCBI Taxonomy" id="138068"/>
    <lineage>
        <taxon>Eukaryota</taxon>
        <taxon>Fungi</taxon>
        <taxon>Dikarya</taxon>
        <taxon>Ascomycota</taxon>
        <taxon>Pezizomycotina</taxon>
        <taxon>Sordariomycetes</taxon>
        <taxon>Xylariomycetidae</taxon>
        <taxon>Amphisphaeriales</taxon>
        <taxon>Sporocadaceae</taxon>
        <taxon>Seiridium</taxon>
    </lineage>
</organism>
<accession>A0ABR2UEP5</accession>
<feature type="region of interest" description="Disordered" evidence="1">
    <location>
        <begin position="77"/>
        <end position="114"/>
    </location>
</feature>
<evidence type="ECO:0000256" key="2">
    <source>
        <dbReference type="SAM" id="Phobius"/>
    </source>
</evidence>
<dbReference type="EMBL" id="JARVKF010000443">
    <property type="protein sequence ID" value="KAK9413074.1"/>
    <property type="molecule type" value="Genomic_DNA"/>
</dbReference>
<keyword evidence="4" id="KW-1185">Reference proteome</keyword>
<comment type="caution">
    <text evidence="3">The sequence shown here is derived from an EMBL/GenBank/DDBJ whole genome shotgun (WGS) entry which is preliminary data.</text>
</comment>
<keyword evidence="2" id="KW-1133">Transmembrane helix</keyword>
<reference evidence="3 4" key="1">
    <citation type="journal article" date="2024" name="J. Plant Pathol.">
        <title>Sequence and assembly of the genome of Seiridium unicorne, isolate CBS 538.82, causal agent of cypress canker disease.</title>
        <authorList>
            <person name="Scali E."/>
            <person name="Rocca G.D."/>
            <person name="Danti R."/>
            <person name="Garbelotto M."/>
            <person name="Barberini S."/>
            <person name="Baroncelli R."/>
            <person name="Emiliani G."/>
        </authorList>
    </citation>
    <scope>NUCLEOTIDE SEQUENCE [LARGE SCALE GENOMIC DNA]</scope>
    <source>
        <strain evidence="3 4">BM-138-508</strain>
    </source>
</reference>
<evidence type="ECO:0000256" key="1">
    <source>
        <dbReference type="SAM" id="MobiDB-lite"/>
    </source>
</evidence>
<feature type="transmembrane region" description="Helical" evidence="2">
    <location>
        <begin position="20"/>
        <end position="42"/>
    </location>
</feature>
<proteinExistence type="predicted"/>
<sequence length="180" mass="20147">MFVAPLTSKDLTYTQSRLLLRPYLLLILVIYGYHEAGLCCFLEGTSRHKINESGRLQYSKPLKPYIKANTAQQAWLATRGGREDQSRESEDPGGRKISQNDSNNDCPSWDHAMLDNTKHDPANVKSTAIGPACKFAAQRGGKAKRFPRSASPSGHAHYWRSNFVRPRNCGLNLISTRIIS</sequence>
<protein>
    <recommendedName>
        <fullName evidence="5">Secreted protein</fullName>
    </recommendedName>
</protein>
<keyword evidence="2" id="KW-0812">Transmembrane</keyword>
<evidence type="ECO:0000313" key="4">
    <source>
        <dbReference type="Proteomes" id="UP001408356"/>
    </source>
</evidence>
<feature type="compositionally biased region" description="Basic and acidic residues" evidence="1">
    <location>
        <begin position="80"/>
        <end position="94"/>
    </location>
</feature>
<dbReference type="Proteomes" id="UP001408356">
    <property type="component" value="Unassembled WGS sequence"/>
</dbReference>
<name>A0ABR2UEP5_9PEZI</name>
<keyword evidence="2" id="KW-0472">Membrane</keyword>